<dbReference type="HOGENOM" id="CLU_1541539_0_0_1"/>
<gene>
    <name evidence="2" type="ORF">CRE_24165</name>
</gene>
<feature type="region of interest" description="Disordered" evidence="1">
    <location>
        <begin position="1"/>
        <end position="174"/>
    </location>
</feature>
<reference evidence="2" key="1">
    <citation type="submission" date="2007-07" db="EMBL/GenBank/DDBJ databases">
        <title>PCAP assembly of the Caenorhabditis remanei genome.</title>
        <authorList>
            <consortium name="The Caenorhabditis remanei Sequencing Consortium"/>
            <person name="Wilson R.K."/>
        </authorList>
    </citation>
    <scope>NUCLEOTIDE SEQUENCE [LARGE SCALE GENOMIC DNA]</scope>
    <source>
        <strain evidence="2">PB4641</strain>
    </source>
</reference>
<keyword evidence="3" id="KW-1185">Reference proteome</keyword>
<feature type="compositionally biased region" description="Polar residues" evidence="1">
    <location>
        <begin position="165"/>
        <end position="174"/>
    </location>
</feature>
<evidence type="ECO:0000313" key="2">
    <source>
        <dbReference type="EMBL" id="EFO85355.1"/>
    </source>
</evidence>
<dbReference type="EMBL" id="DS268523">
    <property type="protein sequence ID" value="EFO85355.1"/>
    <property type="molecule type" value="Genomic_DNA"/>
</dbReference>
<dbReference type="InParanoid" id="E3N456"/>
<sequence length="174" mass="18891">MFAMPRAESPKENPEATPSGETSVAESEEEDGGKNQTHPQMKEEEDEERDTSSGAETEESSSKKVSPDRPCTSSQNAPGADESRSPSAETEQTTTTPEFNSSNSTTSSRQSESPEAMEQEEEVSMTCRKSGRPGPKLFPISARPDPARDKSGYSNVTCKARSSELPCTSNREYL</sequence>
<name>E3N456_CAERE</name>
<evidence type="ECO:0000256" key="1">
    <source>
        <dbReference type="SAM" id="MobiDB-lite"/>
    </source>
</evidence>
<protein>
    <submittedName>
        <fullName evidence="2">Uncharacterized protein</fullName>
    </submittedName>
</protein>
<accession>E3N456</accession>
<evidence type="ECO:0000313" key="3">
    <source>
        <dbReference type="Proteomes" id="UP000008281"/>
    </source>
</evidence>
<dbReference type="Proteomes" id="UP000008281">
    <property type="component" value="Unassembled WGS sequence"/>
</dbReference>
<feature type="compositionally biased region" description="Low complexity" evidence="1">
    <location>
        <begin position="93"/>
        <end position="114"/>
    </location>
</feature>
<organism evidence="3">
    <name type="scientific">Caenorhabditis remanei</name>
    <name type="common">Caenorhabditis vulgaris</name>
    <dbReference type="NCBI Taxonomy" id="31234"/>
    <lineage>
        <taxon>Eukaryota</taxon>
        <taxon>Metazoa</taxon>
        <taxon>Ecdysozoa</taxon>
        <taxon>Nematoda</taxon>
        <taxon>Chromadorea</taxon>
        <taxon>Rhabditida</taxon>
        <taxon>Rhabditina</taxon>
        <taxon>Rhabditomorpha</taxon>
        <taxon>Rhabditoidea</taxon>
        <taxon>Rhabditidae</taxon>
        <taxon>Peloderinae</taxon>
        <taxon>Caenorhabditis</taxon>
    </lineage>
</organism>
<proteinExistence type="predicted"/>
<dbReference type="AlphaFoldDB" id="E3N456"/>